<organism evidence="2 3">
    <name type="scientific">Actinoallomurus acaciae</name>
    <dbReference type="NCBI Taxonomy" id="502577"/>
    <lineage>
        <taxon>Bacteria</taxon>
        <taxon>Bacillati</taxon>
        <taxon>Actinomycetota</taxon>
        <taxon>Actinomycetes</taxon>
        <taxon>Streptosporangiales</taxon>
        <taxon>Thermomonosporaceae</taxon>
        <taxon>Actinoallomurus</taxon>
    </lineage>
</organism>
<name>A0ABV5YSS1_9ACTN</name>
<protein>
    <submittedName>
        <fullName evidence="2">Uncharacterized protein</fullName>
    </submittedName>
</protein>
<comment type="caution">
    <text evidence="2">The sequence shown here is derived from an EMBL/GenBank/DDBJ whole genome shotgun (WGS) entry which is preliminary data.</text>
</comment>
<evidence type="ECO:0000313" key="3">
    <source>
        <dbReference type="Proteomes" id="UP001589627"/>
    </source>
</evidence>
<reference evidence="2 3" key="1">
    <citation type="submission" date="2024-09" db="EMBL/GenBank/DDBJ databases">
        <authorList>
            <person name="Sun Q."/>
            <person name="Mori K."/>
        </authorList>
    </citation>
    <scope>NUCLEOTIDE SEQUENCE [LARGE SCALE GENOMIC DNA]</scope>
    <source>
        <strain evidence="2 3">TBRC 0563</strain>
    </source>
</reference>
<accession>A0ABV5YSS1</accession>
<feature type="region of interest" description="Disordered" evidence="1">
    <location>
        <begin position="689"/>
        <end position="709"/>
    </location>
</feature>
<gene>
    <name evidence="2" type="ORF">ACFFNX_33080</name>
</gene>
<evidence type="ECO:0000313" key="2">
    <source>
        <dbReference type="EMBL" id="MFB9837017.1"/>
    </source>
</evidence>
<dbReference type="RefSeq" id="WP_378209801.1">
    <property type="nucleotide sequence ID" value="NZ_JBHLZP010000334.1"/>
</dbReference>
<evidence type="ECO:0000256" key="1">
    <source>
        <dbReference type="SAM" id="MobiDB-lite"/>
    </source>
</evidence>
<sequence>MRTRHPLTLLLAAVGVTAGYHRILLEHTRWAETMWNPATAEYRLWVRSSSGTEPAATANPALYQSDSFAFTVVLGNAVPLRFGTYDADLAGVPRDVLRQHTVDTIAHYAAANRWVDARGTWGGDVYWDSTFESYFAAAAKLMWADLDATTRVNIDKMIQGSANYVVSIGTGNDPKSPGWTIPGLAGGYEGNTKEEEMGVRTMPLAAALAYLPDDPAAPRWREWLTRWTTNIAGLPVADQANPAVIDGHPVSEWNRSHNIYDTFAAENHGSFSPIYQESAETYPGRNTAQYLIAGQSPPPSQRRLPNGDELDTTLLRLATDSGVSAYPMVADRHHLYGREVLPVAYSAVVRGNPDAARAERMLLDHLDPYLHYPPENRLTKFGSAENLGAYEPEARSELAMAYLLRYGRDRLGGGAEPVGTGTFFKDVGSVTNHGTEMGMVAQQSPGALAAAVPKPGFVKFAWLPEHDDWFLDPTAGNPSFLPSTSLTVSDRTAHVYRRVRDGVDASAPLLRTSSGFAGFTTLPDGSVVYATSGLAAGEGAFHVFALNMPGVRGLDGDRAFTGPGGAVTLAPGNADGGVDQVNFPAASARYVRMLGVRPATGYGYSLYDFQVYGGGVDLARGRATTASSVSTGYEAPLATDGDSSTRWAVSKDDRARIDGSNPIDVTTSGVVLSDGPATGSAGMVVEARPGQPAADTERSAADSAPSGGPAALRASLAGGYLSLFDLSGTKISGAWLTLPMSGDVRLYRGTRRTAPGGTVYQATVDAADARVEPPRFTLSGTVPALEATVADAQNLTLKNLDTGGTATFTVHTADDADRAEVTLAAGEQRTVHLGGTRLTPVADLALTKTTFPTSPLPAGMNDPDLAVDGDSSTAWRPGTWRSRRRAGRATPAWPT</sequence>
<proteinExistence type="predicted"/>
<dbReference type="Gene3D" id="2.60.120.260">
    <property type="entry name" value="Galactose-binding domain-like"/>
    <property type="match status" value="1"/>
</dbReference>
<dbReference type="Proteomes" id="UP001589627">
    <property type="component" value="Unassembled WGS sequence"/>
</dbReference>
<keyword evidence="3" id="KW-1185">Reference proteome</keyword>
<feature type="region of interest" description="Disordered" evidence="1">
    <location>
        <begin position="870"/>
        <end position="895"/>
    </location>
</feature>
<dbReference type="EMBL" id="JBHLZP010000334">
    <property type="protein sequence ID" value="MFB9837017.1"/>
    <property type="molecule type" value="Genomic_DNA"/>
</dbReference>